<name>A0A2P2PLT2_RHIMU</name>
<organism evidence="2">
    <name type="scientific">Rhizophora mucronata</name>
    <name type="common">Asiatic mangrove</name>
    <dbReference type="NCBI Taxonomy" id="61149"/>
    <lineage>
        <taxon>Eukaryota</taxon>
        <taxon>Viridiplantae</taxon>
        <taxon>Streptophyta</taxon>
        <taxon>Embryophyta</taxon>
        <taxon>Tracheophyta</taxon>
        <taxon>Spermatophyta</taxon>
        <taxon>Magnoliopsida</taxon>
        <taxon>eudicotyledons</taxon>
        <taxon>Gunneridae</taxon>
        <taxon>Pentapetalae</taxon>
        <taxon>rosids</taxon>
        <taxon>fabids</taxon>
        <taxon>Malpighiales</taxon>
        <taxon>Rhizophoraceae</taxon>
        <taxon>Rhizophora</taxon>
    </lineage>
</organism>
<evidence type="ECO:0000313" key="2">
    <source>
        <dbReference type="EMBL" id="MBX55693.1"/>
    </source>
</evidence>
<reference evidence="2" key="1">
    <citation type="submission" date="2018-02" db="EMBL/GenBank/DDBJ databases">
        <title>Rhizophora mucronata_Transcriptome.</title>
        <authorList>
            <person name="Meera S.P."/>
            <person name="Sreeshan A."/>
            <person name="Augustine A."/>
        </authorList>
    </citation>
    <scope>NUCLEOTIDE SEQUENCE</scope>
    <source>
        <tissue evidence="2">Leaf</tissue>
    </source>
</reference>
<sequence length="169" mass="18390">MKEIVDWLTALSKLVPLHSWNGLNNPCMMVETTGHPIELRNGPLGLKTEGIEKEKLDGVDAKLGRKSIKHSRRVYSDLGFRRNLMELMAGTEVDGIESDSKSANQASSSSFGVARDGAKGRSHTGAPGNKKVLFNVRRNKSIGDGSELFPKRNDGLGRSSFSAQGHDDI</sequence>
<accession>A0A2P2PLT2</accession>
<dbReference type="EMBL" id="GGEC01075209">
    <property type="protein sequence ID" value="MBX55693.1"/>
    <property type="molecule type" value="Transcribed_RNA"/>
</dbReference>
<dbReference type="AlphaFoldDB" id="A0A2P2PLT2"/>
<feature type="compositionally biased region" description="Low complexity" evidence="1">
    <location>
        <begin position="101"/>
        <end position="110"/>
    </location>
</feature>
<proteinExistence type="predicted"/>
<evidence type="ECO:0000256" key="1">
    <source>
        <dbReference type="SAM" id="MobiDB-lite"/>
    </source>
</evidence>
<feature type="region of interest" description="Disordered" evidence="1">
    <location>
        <begin position="93"/>
        <end position="169"/>
    </location>
</feature>
<protein>
    <submittedName>
        <fullName evidence="2">Uncharacterized protein</fullName>
    </submittedName>
</protein>